<keyword evidence="2" id="KW-1003">Cell membrane</keyword>
<evidence type="ECO:0000256" key="1">
    <source>
        <dbReference type="ARBA" id="ARBA00004651"/>
    </source>
</evidence>
<dbReference type="EMBL" id="JBEZLS010000008">
    <property type="protein sequence ID" value="MEU9351992.1"/>
    <property type="molecule type" value="Genomic_DNA"/>
</dbReference>
<evidence type="ECO:0000313" key="8">
    <source>
        <dbReference type="EMBL" id="MEU9351992.1"/>
    </source>
</evidence>
<keyword evidence="9" id="KW-1185">Reference proteome</keyword>
<dbReference type="Proteomes" id="UP001551582">
    <property type="component" value="Unassembled WGS sequence"/>
</dbReference>
<feature type="transmembrane region" description="Helical" evidence="7">
    <location>
        <begin position="49"/>
        <end position="66"/>
    </location>
</feature>
<evidence type="ECO:0000256" key="6">
    <source>
        <dbReference type="SAM" id="MobiDB-lite"/>
    </source>
</evidence>
<feature type="transmembrane region" description="Helical" evidence="7">
    <location>
        <begin position="189"/>
        <end position="211"/>
    </location>
</feature>
<name>A0ABV3E4Z1_9ACTN</name>
<evidence type="ECO:0000256" key="5">
    <source>
        <dbReference type="ARBA" id="ARBA00023136"/>
    </source>
</evidence>
<accession>A0ABV3E4Z1</accession>
<protein>
    <submittedName>
        <fullName evidence="8">Cytochrome c oxidase assembly protein</fullName>
    </submittedName>
</protein>
<gene>
    <name evidence="8" type="ORF">AB0D65_13460</name>
</gene>
<keyword evidence="5 7" id="KW-0472">Membrane</keyword>
<feature type="transmembrane region" description="Helical" evidence="7">
    <location>
        <begin position="123"/>
        <end position="144"/>
    </location>
</feature>
<feature type="region of interest" description="Disordered" evidence="6">
    <location>
        <begin position="260"/>
        <end position="330"/>
    </location>
</feature>
<reference evidence="8 9" key="1">
    <citation type="submission" date="2024-06" db="EMBL/GenBank/DDBJ databases">
        <title>The Natural Products Discovery Center: Release of the First 8490 Sequenced Strains for Exploring Actinobacteria Biosynthetic Diversity.</title>
        <authorList>
            <person name="Kalkreuter E."/>
            <person name="Kautsar S.A."/>
            <person name="Yang D."/>
            <person name="Bader C.D."/>
            <person name="Teijaro C.N."/>
            <person name="Fluegel L."/>
            <person name="Davis C.M."/>
            <person name="Simpson J.R."/>
            <person name="Lauterbach L."/>
            <person name="Steele A.D."/>
            <person name="Gui C."/>
            <person name="Meng S."/>
            <person name="Li G."/>
            <person name="Viehrig K."/>
            <person name="Ye F."/>
            <person name="Su P."/>
            <person name="Kiefer A.F."/>
            <person name="Nichols A."/>
            <person name="Cepeda A.J."/>
            <person name="Yan W."/>
            <person name="Fan B."/>
            <person name="Jiang Y."/>
            <person name="Adhikari A."/>
            <person name="Zheng C.-J."/>
            <person name="Schuster L."/>
            <person name="Cowan T.M."/>
            <person name="Smanski M.J."/>
            <person name="Chevrette M.G."/>
            <person name="De Carvalho L.P.S."/>
            <person name="Shen B."/>
        </authorList>
    </citation>
    <scope>NUCLEOTIDE SEQUENCE [LARGE SCALE GENOMIC DNA]</scope>
    <source>
        <strain evidence="8 9">NPDC048274</strain>
    </source>
</reference>
<comment type="caution">
    <text evidence="8">The sequence shown here is derived from an EMBL/GenBank/DDBJ whole genome shotgun (WGS) entry which is preliminary data.</text>
</comment>
<feature type="transmembrane region" description="Helical" evidence="7">
    <location>
        <begin position="231"/>
        <end position="254"/>
    </location>
</feature>
<feature type="transmembrane region" description="Helical" evidence="7">
    <location>
        <begin position="156"/>
        <end position="177"/>
    </location>
</feature>
<evidence type="ECO:0000256" key="3">
    <source>
        <dbReference type="ARBA" id="ARBA00022692"/>
    </source>
</evidence>
<comment type="subcellular location">
    <subcellularLocation>
        <location evidence="1">Cell membrane</location>
        <topology evidence="1">Multi-pass membrane protein</topology>
    </subcellularLocation>
</comment>
<sequence length="330" mass="34812">MTLAHVHPGPATGPGTGQLLTVVAALLVAVAYLLAAGRLRRRGDAWPRWRDVSFTAGGIGTAWASGGTVPGGPFTGHMIQHLVVGMAAPLLFVAARPLTLALRALRPGRARRRLLVLARSRPVGWLVLPPLAALLDVGGLWLLYRTDLFATMRHQPLLHGVVHAHMLAARLVFTFAVCQLDPVRRRWSAAVRGATLLAAGAAHAVLAKTLYASPPPGTDFAAADLHSGVQWMYYGGDVVDAALAVVLGVGWYTAGGRARARRTRRGAAPTGSKQRLTSATGALGDRRQGASTATSAICSTRWRRPPGTSGGPPFPASSACSPCTRRPRRR</sequence>
<proteinExistence type="predicted"/>
<evidence type="ECO:0000256" key="2">
    <source>
        <dbReference type="ARBA" id="ARBA00022475"/>
    </source>
</evidence>
<keyword evidence="3 7" id="KW-0812">Transmembrane</keyword>
<evidence type="ECO:0000256" key="4">
    <source>
        <dbReference type="ARBA" id="ARBA00022989"/>
    </source>
</evidence>
<evidence type="ECO:0000313" key="9">
    <source>
        <dbReference type="Proteomes" id="UP001551582"/>
    </source>
</evidence>
<feature type="transmembrane region" description="Helical" evidence="7">
    <location>
        <begin position="78"/>
        <end position="102"/>
    </location>
</feature>
<dbReference type="RefSeq" id="WP_359979574.1">
    <property type="nucleotide sequence ID" value="NZ_JBEZLS010000008.1"/>
</dbReference>
<organism evidence="8 9">
    <name type="scientific">Streptomyces griseoloalbus</name>
    <dbReference type="NCBI Taxonomy" id="67303"/>
    <lineage>
        <taxon>Bacteria</taxon>
        <taxon>Bacillati</taxon>
        <taxon>Actinomycetota</taxon>
        <taxon>Actinomycetes</taxon>
        <taxon>Kitasatosporales</taxon>
        <taxon>Streptomycetaceae</taxon>
        <taxon>Streptomyces</taxon>
    </lineage>
</organism>
<feature type="transmembrane region" description="Helical" evidence="7">
    <location>
        <begin position="19"/>
        <end position="37"/>
    </location>
</feature>
<dbReference type="Pfam" id="PF09678">
    <property type="entry name" value="Caa3_CtaG"/>
    <property type="match status" value="1"/>
</dbReference>
<keyword evidence="4 7" id="KW-1133">Transmembrane helix</keyword>
<feature type="compositionally biased region" description="Polar residues" evidence="6">
    <location>
        <begin position="289"/>
        <end position="298"/>
    </location>
</feature>
<evidence type="ECO:0000256" key="7">
    <source>
        <dbReference type="SAM" id="Phobius"/>
    </source>
</evidence>
<dbReference type="InterPro" id="IPR019108">
    <property type="entry name" value="Caa3_assmbl_CtaG-rel"/>
</dbReference>